<accession>A0AAV6FTK4</accession>
<keyword evidence="4" id="KW-1185">Reference proteome</keyword>
<feature type="compositionally biased region" description="Polar residues" evidence="1">
    <location>
        <begin position="480"/>
        <end position="489"/>
    </location>
</feature>
<name>A0AAV6FTK4_9TELE</name>
<comment type="caution">
    <text evidence="3">The sequence shown here is derived from an EMBL/GenBank/DDBJ whole genome shotgun (WGS) entry which is preliminary data.</text>
</comment>
<dbReference type="Pfam" id="PF08311">
    <property type="entry name" value="Mad3_BUB1_I"/>
    <property type="match status" value="1"/>
</dbReference>
<feature type="compositionally biased region" description="Basic and acidic residues" evidence="1">
    <location>
        <begin position="316"/>
        <end position="328"/>
    </location>
</feature>
<dbReference type="InterPro" id="IPR013212">
    <property type="entry name" value="Mad3/Bub1_I"/>
</dbReference>
<evidence type="ECO:0000256" key="1">
    <source>
        <dbReference type="SAM" id="MobiDB-lite"/>
    </source>
</evidence>
<reference evidence="3" key="1">
    <citation type="submission" date="2020-10" db="EMBL/GenBank/DDBJ databases">
        <title>Chromosome-scale genome assembly of the Allis shad, Alosa alosa.</title>
        <authorList>
            <person name="Margot Z."/>
            <person name="Christophe K."/>
            <person name="Cabau C."/>
            <person name="Louis A."/>
            <person name="Berthelot C."/>
            <person name="Parey E."/>
            <person name="Roest Crollius H."/>
            <person name="Montfort J."/>
            <person name="Robinson-Rechavi M."/>
            <person name="Bucao C."/>
            <person name="Bouchez O."/>
            <person name="Gislard M."/>
            <person name="Lluch J."/>
            <person name="Milhes M."/>
            <person name="Lampietro C."/>
            <person name="Lopez Roques C."/>
            <person name="Donnadieu C."/>
            <person name="Braasch I."/>
            <person name="Desvignes T."/>
            <person name="Postlethwait J."/>
            <person name="Bobe J."/>
            <person name="Guiguen Y."/>
        </authorList>
    </citation>
    <scope>NUCLEOTIDE SEQUENCE</scope>
    <source>
        <strain evidence="3">M-15738</strain>
        <tissue evidence="3">Blood</tissue>
    </source>
</reference>
<dbReference type="GO" id="GO:0004672">
    <property type="term" value="F:protein kinase activity"/>
    <property type="evidence" value="ECO:0007669"/>
    <property type="project" value="TreeGrafter"/>
</dbReference>
<dbReference type="GO" id="GO:0007094">
    <property type="term" value="P:mitotic spindle assembly checkpoint signaling"/>
    <property type="evidence" value="ECO:0007669"/>
    <property type="project" value="InterPro"/>
</dbReference>
<dbReference type="SMART" id="SM00777">
    <property type="entry name" value="Mad3_BUB1_I"/>
    <property type="match status" value="1"/>
</dbReference>
<dbReference type="AlphaFoldDB" id="A0AAV6FTK4"/>
<organism evidence="3 4">
    <name type="scientific">Alosa alosa</name>
    <name type="common">allis shad</name>
    <dbReference type="NCBI Taxonomy" id="278164"/>
    <lineage>
        <taxon>Eukaryota</taxon>
        <taxon>Metazoa</taxon>
        <taxon>Chordata</taxon>
        <taxon>Craniata</taxon>
        <taxon>Vertebrata</taxon>
        <taxon>Euteleostomi</taxon>
        <taxon>Actinopterygii</taxon>
        <taxon>Neopterygii</taxon>
        <taxon>Teleostei</taxon>
        <taxon>Clupei</taxon>
        <taxon>Clupeiformes</taxon>
        <taxon>Clupeoidei</taxon>
        <taxon>Clupeidae</taxon>
        <taxon>Alosa</taxon>
    </lineage>
</organism>
<sequence length="489" mass="55009">MYGTLLNMKYNLNRVITLKKAKQVWSATRPPAMAEAEAEWELCKENIQPLRRGRAISTLTEALSLQQEGSSAITQRTQQAFESELRIYEGDDPLDVWDRYIKWTEQTFPQGGKESNFSVLLERAVMKFTEEKKYYNDVRYVDLWIKFADSCSEPLDIYRYMHAQGIGLMLSAFYIAWSEEYEKRGNFRNADTTLQDGLKCGAEPRDRLKQFHKALQARVTRHVMLGMGQESDDDTMEMEEPNRKTLAELKALGKKKAVAPISRGSSIVNTQPRGLQMKAPMAPVRNSRLMVFDENKGLAESQEPKLESWMGPPSARHKENEQKPDKWTKAKLPQKTRAGLPVVMPAPAKPSFQPFVEECEHTPAVTPCKINPAVNCVLSARKPHREETPLKRLQDWKEQQQQQQAGGSQAPGTNGKPREQSMYCKELLFSGASEFCFEELRAERYRQKHAQRLVASGSGQSAAAGTSAAGTSAASESFCAGQSSSGPSQ</sequence>
<feature type="region of interest" description="Disordered" evidence="1">
    <location>
        <begin position="451"/>
        <end position="489"/>
    </location>
</feature>
<dbReference type="InterPro" id="IPR015661">
    <property type="entry name" value="Bub1/Mad3"/>
</dbReference>
<dbReference type="PANTHER" id="PTHR14030">
    <property type="entry name" value="MITOTIC CHECKPOINT SERINE/THREONINE-PROTEIN KINASE BUB1"/>
    <property type="match status" value="1"/>
</dbReference>
<dbReference type="PANTHER" id="PTHR14030:SF25">
    <property type="entry name" value="MITOTIC CHECKPOINT SERINE_THREONINE-PROTEIN KINASE BUB1 BETA"/>
    <property type="match status" value="1"/>
</dbReference>
<feature type="region of interest" description="Disordered" evidence="1">
    <location>
        <begin position="298"/>
        <end position="337"/>
    </location>
</feature>
<feature type="region of interest" description="Disordered" evidence="1">
    <location>
        <begin position="394"/>
        <end position="418"/>
    </location>
</feature>
<evidence type="ECO:0000313" key="3">
    <source>
        <dbReference type="EMBL" id="KAG5266178.1"/>
    </source>
</evidence>
<protein>
    <recommendedName>
        <fullName evidence="2">BUB1 N-terminal domain-containing protein</fullName>
    </recommendedName>
</protein>
<feature type="domain" description="BUB1 N-terminal" evidence="2">
    <location>
        <begin position="81"/>
        <end position="241"/>
    </location>
</feature>
<proteinExistence type="predicted"/>
<evidence type="ECO:0000259" key="2">
    <source>
        <dbReference type="PROSITE" id="PS51489"/>
    </source>
</evidence>
<dbReference type="GO" id="GO:0051754">
    <property type="term" value="P:meiotic sister chromatid cohesion, centromeric"/>
    <property type="evidence" value="ECO:0007669"/>
    <property type="project" value="TreeGrafter"/>
</dbReference>
<dbReference type="Proteomes" id="UP000823561">
    <property type="component" value="Chromosome 19"/>
</dbReference>
<dbReference type="EMBL" id="JADWDJ010000019">
    <property type="protein sequence ID" value="KAG5266178.1"/>
    <property type="molecule type" value="Genomic_DNA"/>
</dbReference>
<dbReference type="GO" id="GO:0005634">
    <property type="term" value="C:nucleus"/>
    <property type="evidence" value="ECO:0007669"/>
    <property type="project" value="TreeGrafter"/>
</dbReference>
<evidence type="ECO:0000313" key="4">
    <source>
        <dbReference type="Proteomes" id="UP000823561"/>
    </source>
</evidence>
<feature type="compositionally biased region" description="Low complexity" evidence="1">
    <location>
        <begin position="455"/>
        <end position="475"/>
    </location>
</feature>
<dbReference type="Gene3D" id="1.25.40.430">
    <property type="match status" value="1"/>
</dbReference>
<dbReference type="PROSITE" id="PS51489">
    <property type="entry name" value="BUB1_N"/>
    <property type="match status" value="1"/>
</dbReference>
<gene>
    <name evidence="3" type="ORF">AALO_G00250650</name>
</gene>
<dbReference type="FunFam" id="1.25.40.430:FF:000003">
    <property type="entry name" value="Checkpoint serine/threonine-protein kinase BUB1"/>
    <property type="match status" value="1"/>
</dbReference>